<evidence type="ECO:0000256" key="1">
    <source>
        <dbReference type="ARBA" id="ARBA00000085"/>
    </source>
</evidence>
<dbReference type="PROSITE" id="PS50110">
    <property type="entry name" value="RESPONSE_REGULATORY"/>
    <property type="match status" value="1"/>
</dbReference>
<dbReference type="PRINTS" id="PR00344">
    <property type="entry name" value="BCTRLSENSOR"/>
</dbReference>
<dbReference type="InterPro" id="IPR001789">
    <property type="entry name" value="Sig_transdc_resp-reg_receiver"/>
</dbReference>
<evidence type="ECO:0000256" key="3">
    <source>
        <dbReference type="ARBA" id="ARBA00022553"/>
    </source>
</evidence>
<dbReference type="Gene3D" id="3.30.565.10">
    <property type="entry name" value="Histidine kinase-like ATPase, C-terminal domain"/>
    <property type="match status" value="1"/>
</dbReference>
<feature type="modified residue" description="4-aspartylphosphate" evidence="7">
    <location>
        <position position="513"/>
    </location>
</feature>
<dbReference type="InterPro" id="IPR036097">
    <property type="entry name" value="HisK_dim/P_sf"/>
</dbReference>
<feature type="transmembrane region" description="Helical" evidence="8">
    <location>
        <begin position="116"/>
        <end position="133"/>
    </location>
</feature>
<dbReference type="SMART" id="SM00448">
    <property type="entry name" value="REC"/>
    <property type="match status" value="1"/>
</dbReference>
<dbReference type="CDD" id="cd00156">
    <property type="entry name" value="REC"/>
    <property type="match status" value="1"/>
</dbReference>
<evidence type="ECO:0000259" key="10">
    <source>
        <dbReference type="PROSITE" id="PS50110"/>
    </source>
</evidence>
<dbReference type="SUPFAM" id="SSF52172">
    <property type="entry name" value="CheY-like"/>
    <property type="match status" value="1"/>
</dbReference>
<evidence type="ECO:0000256" key="7">
    <source>
        <dbReference type="PROSITE-ProRule" id="PRU00169"/>
    </source>
</evidence>
<keyword evidence="8" id="KW-0812">Transmembrane</keyword>
<dbReference type="SMART" id="SM00387">
    <property type="entry name" value="HATPase_c"/>
    <property type="match status" value="1"/>
</dbReference>
<feature type="transmembrane region" description="Helical" evidence="8">
    <location>
        <begin position="167"/>
        <end position="185"/>
    </location>
</feature>
<evidence type="ECO:0000313" key="12">
    <source>
        <dbReference type="Proteomes" id="UP000487350"/>
    </source>
</evidence>
<evidence type="ECO:0000256" key="8">
    <source>
        <dbReference type="SAM" id="Phobius"/>
    </source>
</evidence>
<accession>A0A844AXD7</accession>
<dbReference type="OrthoDB" id="6114847at2"/>
<dbReference type="SUPFAM" id="SSF55874">
    <property type="entry name" value="ATPase domain of HSP90 chaperone/DNA topoisomerase II/histidine kinase"/>
    <property type="match status" value="1"/>
</dbReference>
<dbReference type="EC" id="2.7.13.3" evidence="2"/>
<dbReference type="EMBL" id="WJBU01000006">
    <property type="protein sequence ID" value="MRD47048.1"/>
    <property type="molecule type" value="Genomic_DNA"/>
</dbReference>
<gene>
    <name evidence="11" type="ORF">GHT07_07145</name>
</gene>
<keyword evidence="3 7" id="KW-0597">Phosphoprotein</keyword>
<dbReference type="AlphaFoldDB" id="A0A844AXD7"/>
<dbReference type="InterPro" id="IPR050736">
    <property type="entry name" value="Sensor_HK_Regulatory"/>
</dbReference>
<dbReference type="Pfam" id="PF02518">
    <property type="entry name" value="HATPase_c"/>
    <property type="match status" value="1"/>
</dbReference>
<dbReference type="Gene3D" id="3.40.50.2300">
    <property type="match status" value="1"/>
</dbReference>
<feature type="transmembrane region" description="Helical" evidence="8">
    <location>
        <begin position="48"/>
        <end position="68"/>
    </location>
</feature>
<evidence type="ECO:0000256" key="2">
    <source>
        <dbReference type="ARBA" id="ARBA00012438"/>
    </source>
</evidence>
<keyword evidence="12" id="KW-1185">Reference proteome</keyword>
<evidence type="ECO:0000256" key="5">
    <source>
        <dbReference type="ARBA" id="ARBA00022777"/>
    </source>
</evidence>
<dbReference type="CDD" id="cd00082">
    <property type="entry name" value="HisKA"/>
    <property type="match status" value="1"/>
</dbReference>
<dbReference type="InterPro" id="IPR011006">
    <property type="entry name" value="CheY-like_superfamily"/>
</dbReference>
<proteinExistence type="predicted"/>
<dbReference type="PANTHER" id="PTHR43711:SF31">
    <property type="entry name" value="HISTIDINE KINASE"/>
    <property type="match status" value="1"/>
</dbReference>
<dbReference type="InterPro" id="IPR003661">
    <property type="entry name" value="HisK_dim/P_dom"/>
</dbReference>
<dbReference type="Pfam" id="PF00512">
    <property type="entry name" value="HisKA"/>
    <property type="match status" value="1"/>
</dbReference>
<feature type="domain" description="Response regulatory" evidence="10">
    <location>
        <begin position="462"/>
        <end position="580"/>
    </location>
</feature>
<dbReference type="PANTHER" id="PTHR43711">
    <property type="entry name" value="TWO-COMPONENT HISTIDINE KINASE"/>
    <property type="match status" value="1"/>
</dbReference>
<dbReference type="Pfam" id="PF00072">
    <property type="entry name" value="Response_reg"/>
    <property type="match status" value="1"/>
</dbReference>
<keyword evidence="8" id="KW-1133">Transmembrane helix</keyword>
<dbReference type="InterPro" id="IPR036890">
    <property type="entry name" value="HATPase_C_sf"/>
</dbReference>
<feature type="transmembrane region" description="Helical" evidence="8">
    <location>
        <begin position="140"/>
        <end position="161"/>
    </location>
</feature>
<dbReference type="FunFam" id="3.30.565.10:FF:000049">
    <property type="entry name" value="Two-component sensor histidine kinase"/>
    <property type="match status" value="1"/>
</dbReference>
<dbReference type="Proteomes" id="UP000487350">
    <property type="component" value="Unassembled WGS sequence"/>
</dbReference>
<comment type="catalytic activity">
    <reaction evidence="1">
        <text>ATP + protein L-histidine = ADP + protein N-phospho-L-histidine.</text>
        <dbReference type="EC" id="2.7.13.3"/>
    </reaction>
</comment>
<reference evidence="11 12" key="1">
    <citation type="submission" date="2019-11" db="EMBL/GenBank/DDBJ databases">
        <title>Caenimonas koreensis gen. nov., sp. nov., isolated from activated sludge.</title>
        <authorList>
            <person name="Seung H.R."/>
        </authorList>
    </citation>
    <scope>NUCLEOTIDE SEQUENCE [LARGE SCALE GENOMIC DNA]</scope>
    <source>
        <strain evidence="11 12">EMB320</strain>
    </source>
</reference>
<feature type="transmembrane region" description="Helical" evidence="8">
    <location>
        <begin position="21"/>
        <end position="42"/>
    </location>
</feature>
<keyword evidence="6" id="KW-0902">Two-component regulatory system</keyword>
<keyword evidence="8" id="KW-0472">Membrane</keyword>
<protein>
    <recommendedName>
        <fullName evidence="2">histidine kinase</fullName>
        <ecNumber evidence="2">2.7.13.3</ecNumber>
    </recommendedName>
</protein>
<dbReference type="InterPro" id="IPR005467">
    <property type="entry name" value="His_kinase_dom"/>
</dbReference>
<comment type="caution">
    <text evidence="11">The sequence shown here is derived from an EMBL/GenBank/DDBJ whole genome shotgun (WGS) entry which is preliminary data.</text>
</comment>
<organism evidence="11 12">
    <name type="scientific">Caenimonas koreensis DSM 17982</name>
    <dbReference type="NCBI Taxonomy" id="1121255"/>
    <lineage>
        <taxon>Bacteria</taxon>
        <taxon>Pseudomonadati</taxon>
        <taxon>Pseudomonadota</taxon>
        <taxon>Betaproteobacteria</taxon>
        <taxon>Burkholderiales</taxon>
        <taxon>Comamonadaceae</taxon>
        <taxon>Caenimonas</taxon>
    </lineage>
</organism>
<feature type="domain" description="Histidine kinase" evidence="9">
    <location>
        <begin position="228"/>
        <end position="443"/>
    </location>
</feature>
<dbReference type="SUPFAM" id="SSF47384">
    <property type="entry name" value="Homodimeric domain of signal transducing histidine kinase"/>
    <property type="match status" value="1"/>
</dbReference>
<evidence type="ECO:0000313" key="11">
    <source>
        <dbReference type="EMBL" id="MRD47048.1"/>
    </source>
</evidence>
<keyword evidence="4" id="KW-0808">Transferase</keyword>
<feature type="transmembrane region" description="Helical" evidence="8">
    <location>
        <begin position="89"/>
        <end position="110"/>
    </location>
</feature>
<evidence type="ECO:0000256" key="6">
    <source>
        <dbReference type="ARBA" id="ARBA00023012"/>
    </source>
</evidence>
<dbReference type="SMART" id="SM00388">
    <property type="entry name" value="HisKA"/>
    <property type="match status" value="1"/>
</dbReference>
<dbReference type="PROSITE" id="PS50109">
    <property type="entry name" value="HIS_KIN"/>
    <property type="match status" value="1"/>
</dbReference>
<dbReference type="Gene3D" id="1.10.287.130">
    <property type="match status" value="1"/>
</dbReference>
<name>A0A844AXD7_9BURK</name>
<dbReference type="GO" id="GO:0000155">
    <property type="term" value="F:phosphorelay sensor kinase activity"/>
    <property type="evidence" value="ECO:0007669"/>
    <property type="project" value="InterPro"/>
</dbReference>
<evidence type="ECO:0000256" key="4">
    <source>
        <dbReference type="ARBA" id="ARBA00022679"/>
    </source>
</evidence>
<dbReference type="InterPro" id="IPR003594">
    <property type="entry name" value="HATPase_dom"/>
</dbReference>
<keyword evidence="5" id="KW-0418">Kinase</keyword>
<evidence type="ECO:0000259" key="9">
    <source>
        <dbReference type="PROSITE" id="PS50109"/>
    </source>
</evidence>
<dbReference type="InterPro" id="IPR004358">
    <property type="entry name" value="Sig_transdc_His_kin-like_C"/>
</dbReference>
<sequence>MVSCFPCQHPDRVRIAQSIAAVQESTSTAALIASMMALGLVAQLQQGFGFTALAWQIVMGTFACVTLAGPTRVRRLAPPTSVSPRQIRIWTICAAIVGSCWALGMLGWALHAPQQLVLVAIAVSVTYTVHAVASCFFAPVAVLAFAAPLLAAATAAALLTLDGSVRQITLVLIAIHAWAAMRLLMKNWTRFAQLIDREVDRGRLSSMLHEQKEIAERAVHLKTRFLASASHDLRQPMHAISLYLDGLAELDLPENIRPVINDARVCAHDMNDMFRSLLDMSRLDAQQAVPTLSTFSIGPVMSRVEKEFSPLASSRGVRLKVRPCTDHVYSDPVMVERIALNFVSNAVRHTTSGRILVACRVRGRSLRLAVYDTGRGIPQSEQQAIFEEFRQLDAPQTRDPSGGGLGLGLAIVRRLAQALRLPVTVRSTPGRGSMFAVDLPLVHVSRAGPQPLSATSRLAGRLVVIVDDEPSILLAATFILQTAGCTVISARSSDEAMKSLTGSVRVPDFIICDYELHDSHNGADVIRMLREEFNHDIPALLVTGNTAGGEAGESAMELGIKVLHKPLEASVLKQSLEELLANEGAMK</sequence>